<dbReference type="GO" id="GO:0005634">
    <property type="term" value="C:nucleus"/>
    <property type="evidence" value="ECO:0007669"/>
    <property type="project" value="TreeGrafter"/>
</dbReference>
<evidence type="ECO:0000256" key="2">
    <source>
        <dbReference type="ARBA" id="ARBA00022670"/>
    </source>
</evidence>
<name>A0A225VQ58_9STRA</name>
<dbReference type="AlphaFoldDB" id="A0A225VQ58"/>
<dbReference type="EMBL" id="NBNE01003646">
    <property type="protein sequence ID" value="OWZ07169.1"/>
    <property type="molecule type" value="Genomic_DNA"/>
</dbReference>
<accession>A0A225VQ58</accession>
<evidence type="ECO:0000256" key="3">
    <source>
        <dbReference type="ARBA" id="ARBA00022801"/>
    </source>
</evidence>
<dbReference type="InterPro" id="IPR038765">
    <property type="entry name" value="Papain-like_cys_pep_sf"/>
</dbReference>
<keyword evidence="2 7" id="KW-0645">Protease</keyword>
<comment type="caution">
    <text evidence="7">The sequence shown here is derived from an EMBL/GenBank/DDBJ whole genome shotgun (WGS) entry which is preliminary data.</text>
</comment>
<feature type="region of interest" description="Disordered" evidence="5">
    <location>
        <begin position="305"/>
        <end position="325"/>
    </location>
</feature>
<dbReference type="PROSITE" id="PS50600">
    <property type="entry name" value="ULP_PROTEASE"/>
    <property type="match status" value="1"/>
</dbReference>
<keyword evidence="8" id="KW-1185">Reference proteome</keyword>
<dbReference type="GO" id="GO:0006508">
    <property type="term" value="P:proteolysis"/>
    <property type="evidence" value="ECO:0007669"/>
    <property type="project" value="UniProtKB-KW"/>
</dbReference>
<evidence type="ECO:0000313" key="7">
    <source>
        <dbReference type="EMBL" id="OWZ07169.1"/>
    </source>
</evidence>
<dbReference type="SUPFAM" id="SSF54001">
    <property type="entry name" value="Cysteine proteinases"/>
    <property type="match status" value="1"/>
</dbReference>
<feature type="region of interest" description="Disordered" evidence="5">
    <location>
        <begin position="84"/>
        <end position="115"/>
    </location>
</feature>
<feature type="compositionally biased region" description="Basic residues" evidence="5">
    <location>
        <begin position="87"/>
        <end position="99"/>
    </location>
</feature>
<feature type="compositionally biased region" description="Basic and acidic residues" evidence="5">
    <location>
        <begin position="306"/>
        <end position="315"/>
    </location>
</feature>
<keyword evidence="4" id="KW-0788">Thiol protease</keyword>
<dbReference type="OrthoDB" id="129647at2759"/>
<evidence type="ECO:0000313" key="8">
    <source>
        <dbReference type="Proteomes" id="UP000198211"/>
    </source>
</evidence>
<dbReference type="PANTHER" id="PTHR12606:SF141">
    <property type="entry name" value="GH15225P-RELATED"/>
    <property type="match status" value="1"/>
</dbReference>
<proteinExistence type="inferred from homology"/>
<dbReference type="GO" id="GO:0016926">
    <property type="term" value="P:protein desumoylation"/>
    <property type="evidence" value="ECO:0007669"/>
    <property type="project" value="TreeGrafter"/>
</dbReference>
<dbReference type="Proteomes" id="UP000198211">
    <property type="component" value="Unassembled WGS sequence"/>
</dbReference>
<evidence type="ECO:0000256" key="5">
    <source>
        <dbReference type="SAM" id="MobiDB-lite"/>
    </source>
</evidence>
<evidence type="ECO:0000256" key="4">
    <source>
        <dbReference type="ARBA" id="ARBA00022807"/>
    </source>
</evidence>
<dbReference type="PANTHER" id="PTHR12606">
    <property type="entry name" value="SENTRIN/SUMO-SPECIFIC PROTEASE"/>
    <property type="match status" value="1"/>
</dbReference>
<dbReference type="STRING" id="4795.A0A225VQ58"/>
<evidence type="ECO:0000259" key="6">
    <source>
        <dbReference type="PROSITE" id="PS50600"/>
    </source>
</evidence>
<dbReference type="Gene3D" id="3.40.395.10">
    <property type="entry name" value="Adenoviral Proteinase, Chain A"/>
    <property type="match status" value="1"/>
</dbReference>
<comment type="similarity">
    <text evidence="1">Belongs to the peptidase C48 family.</text>
</comment>
<feature type="domain" description="Ubiquitin-like protease family profile" evidence="6">
    <location>
        <begin position="100"/>
        <end position="269"/>
    </location>
</feature>
<keyword evidence="3" id="KW-0378">Hydrolase</keyword>
<sequence length="325" mass="38045">MRSHQERYREAVRATHLIANELADIEAEAEFSEMLTFVLNQWRNIRQKKRTSHGSSSEMKASAGVAMSNEERERIMLEFDPFDPKARKVGRPQKAKKKTVAGEKKTGNGMKQQNRPVRPLARDVYLESSKYSEADKKKPKFKRIKNPFLILDPFFCFRYDCWMHAWRLFPQLTWKLHGEEERRFKDCTVYLPLNFQNAHWCCIVIKVNAKRIYYYDPLNQTPYMNSAKAVATTLKISGLDNYDVILQNNPIQFDAYSCGVYVCWMCIRQVVPGPPLDMSSNALTRRRFELFFYLLTGRLLPAESTEAAHDDGTEKKRPRHLKTTR</sequence>
<evidence type="ECO:0000256" key="1">
    <source>
        <dbReference type="ARBA" id="ARBA00005234"/>
    </source>
</evidence>
<gene>
    <name evidence="7" type="ORF">PHMEG_00020477</name>
</gene>
<dbReference type="GO" id="GO:0016929">
    <property type="term" value="F:deSUMOylase activity"/>
    <property type="evidence" value="ECO:0007669"/>
    <property type="project" value="TreeGrafter"/>
</dbReference>
<protein>
    <submittedName>
        <fullName evidence="7">Cysteine protease</fullName>
    </submittedName>
</protein>
<feature type="compositionally biased region" description="Basic residues" evidence="5">
    <location>
        <begin position="316"/>
        <end position="325"/>
    </location>
</feature>
<reference evidence="8" key="1">
    <citation type="submission" date="2017-03" db="EMBL/GenBank/DDBJ databases">
        <title>Phytopthora megakarya and P. palmivora, two closely related causual agents of cacao black pod achieved similar genome size and gene model numbers by different mechanisms.</title>
        <authorList>
            <person name="Ali S."/>
            <person name="Shao J."/>
            <person name="Larry D.J."/>
            <person name="Kronmiller B."/>
            <person name="Shen D."/>
            <person name="Strem M.D."/>
            <person name="Melnick R.L."/>
            <person name="Guiltinan M.J."/>
            <person name="Tyler B.M."/>
            <person name="Meinhardt L.W."/>
            <person name="Bailey B.A."/>
        </authorList>
    </citation>
    <scope>NUCLEOTIDE SEQUENCE [LARGE SCALE GENOMIC DNA]</scope>
    <source>
        <strain evidence="8">zdho120</strain>
    </source>
</reference>
<dbReference type="Pfam" id="PF02902">
    <property type="entry name" value="Peptidase_C48"/>
    <property type="match status" value="1"/>
</dbReference>
<dbReference type="InterPro" id="IPR003653">
    <property type="entry name" value="Peptidase_C48_C"/>
</dbReference>
<organism evidence="7 8">
    <name type="scientific">Phytophthora megakarya</name>
    <dbReference type="NCBI Taxonomy" id="4795"/>
    <lineage>
        <taxon>Eukaryota</taxon>
        <taxon>Sar</taxon>
        <taxon>Stramenopiles</taxon>
        <taxon>Oomycota</taxon>
        <taxon>Peronosporomycetes</taxon>
        <taxon>Peronosporales</taxon>
        <taxon>Peronosporaceae</taxon>
        <taxon>Phytophthora</taxon>
    </lineage>
</organism>